<dbReference type="RefSeq" id="WP_190044185.1">
    <property type="nucleotide sequence ID" value="NZ_BNBE01000003.1"/>
</dbReference>
<dbReference type="AlphaFoldDB" id="A0A919BWU1"/>
<reference evidence="2" key="2">
    <citation type="submission" date="2020-09" db="EMBL/GenBank/DDBJ databases">
        <authorList>
            <person name="Sun Q."/>
            <person name="Ohkuma M."/>
        </authorList>
    </citation>
    <scope>NUCLEOTIDE SEQUENCE</scope>
    <source>
        <strain evidence="2">JCM 4122</strain>
    </source>
</reference>
<keyword evidence="3" id="KW-1185">Reference proteome</keyword>
<feature type="region of interest" description="Disordered" evidence="1">
    <location>
        <begin position="1"/>
        <end position="20"/>
    </location>
</feature>
<evidence type="ECO:0000313" key="2">
    <source>
        <dbReference type="EMBL" id="GHG22722.1"/>
    </source>
</evidence>
<comment type="caution">
    <text evidence="2">The sequence shown here is derived from an EMBL/GenBank/DDBJ whole genome shotgun (WGS) entry which is preliminary data.</text>
</comment>
<sequence length="180" mass="19609">MTFIRTRNASSAATPLAPPTKDDGSNYVFEMIYDGGSWRGYADTPAELMEGLIPEYPELVSPKEKAAARIRLALRLQVQLQAGLAASEEFGQCTPEQQQALLAPRDTPPIVSRWDAPVPLVLVTTFYKPAGRLPRPEGPEGALIWIEPDDEWSLLVSLHQAGVIHVAAEQGALPPNVRGE</sequence>
<dbReference type="EMBL" id="BNBE01000003">
    <property type="protein sequence ID" value="GHG22722.1"/>
    <property type="molecule type" value="Genomic_DNA"/>
</dbReference>
<reference evidence="2" key="1">
    <citation type="journal article" date="2014" name="Int. J. Syst. Evol. Microbiol.">
        <title>Complete genome sequence of Corynebacterium casei LMG S-19264T (=DSM 44701T), isolated from a smear-ripened cheese.</title>
        <authorList>
            <consortium name="US DOE Joint Genome Institute (JGI-PGF)"/>
            <person name="Walter F."/>
            <person name="Albersmeier A."/>
            <person name="Kalinowski J."/>
            <person name="Ruckert C."/>
        </authorList>
    </citation>
    <scope>NUCLEOTIDE SEQUENCE</scope>
    <source>
        <strain evidence="2">JCM 4122</strain>
    </source>
</reference>
<proteinExistence type="predicted"/>
<evidence type="ECO:0000313" key="3">
    <source>
        <dbReference type="Proteomes" id="UP000632849"/>
    </source>
</evidence>
<accession>A0A919BWU1</accession>
<gene>
    <name evidence="2" type="ORF">GCM10017667_68360</name>
</gene>
<organism evidence="2 3">
    <name type="scientific">Streptomyces filamentosus</name>
    <name type="common">Streptomyces roseosporus</name>
    <dbReference type="NCBI Taxonomy" id="67294"/>
    <lineage>
        <taxon>Bacteria</taxon>
        <taxon>Bacillati</taxon>
        <taxon>Actinomycetota</taxon>
        <taxon>Actinomycetes</taxon>
        <taxon>Kitasatosporales</taxon>
        <taxon>Streptomycetaceae</taxon>
        <taxon>Streptomyces</taxon>
    </lineage>
</organism>
<evidence type="ECO:0000256" key="1">
    <source>
        <dbReference type="SAM" id="MobiDB-lite"/>
    </source>
</evidence>
<dbReference type="Proteomes" id="UP000632849">
    <property type="component" value="Unassembled WGS sequence"/>
</dbReference>
<protein>
    <submittedName>
        <fullName evidence="2">Uncharacterized protein</fullName>
    </submittedName>
</protein>
<name>A0A919BWU1_STRFL</name>